<dbReference type="KEGG" id="atr:18441395"/>
<dbReference type="HOGENOM" id="CLU_080664_4_1_1"/>
<comment type="subunit">
    <text evidence="1">Homodimer.</text>
</comment>
<dbReference type="PANTHER" id="PTHR33178:SF4">
    <property type="entry name" value="EXPRESSED PROTEIN"/>
    <property type="match status" value="1"/>
</dbReference>
<sequence>MGGGDMKHLVLVKFKEAISVQEIIEGMERLASEVEYVKAFEWGQDVGSEELLRQGFTHVFILTFGSHEDFMAYSSHPSHLEFAGKFMATIEKVIVFDYTPVLMKSMDEKLA</sequence>
<dbReference type="Gene3D" id="3.30.70.100">
    <property type="match status" value="1"/>
</dbReference>
<evidence type="ECO:0000313" key="3">
    <source>
        <dbReference type="EMBL" id="ERN13157.1"/>
    </source>
</evidence>
<evidence type="ECO:0000256" key="1">
    <source>
        <dbReference type="ARBA" id="ARBA00011738"/>
    </source>
</evidence>
<dbReference type="Pfam" id="PF07876">
    <property type="entry name" value="Dabb"/>
    <property type="match status" value="1"/>
</dbReference>
<dbReference type="Proteomes" id="UP000017836">
    <property type="component" value="Unassembled WGS sequence"/>
</dbReference>
<reference evidence="4" key="1">
    <citation type="journal article" date="2013" name="Science">
        <title>The Amborella genome and the evolution of flowering plants.</title>
        <authorList>
            <consortium name="Amborella Genome Project"/>
        </authorList>
    </citation>
    <scope>NUCLEOTIDE SEQUENCE [LARGE SCALE GENOMIC DNA]</scope>
</reference>
<evidence type="ECO:0000313" key="4">
    <source>
        <dbReference type="Proteomes" id="UP000017836"/>
    </source>
</evidence>
<keyword evidence="4" id="KW-1185">Reference proteome</keyword>
<accession>W1PT31</accession>
<dbReference type="OrthoDB" id="1601230at2759"/>
<organism evidence="3 4">
    <name type="scientific">Amborella trichopoda</name>
    <dbReference type="NCBI Taxonomy" id="13333"/>
    <lineage>
        <taxon>Eukaryota</taxon>
        <taxon>Viridiplantae</taxon>
        <taxon>Streptophyta</taxon>
        <taxon>Embryophyta</taxon>
        <taxon>Tracheophyta</taxon>
        <taxon>Spermatophyta</taxon>
        <taxon>Magnoliopsida</taxon>
        <taxon>Amborellales</taxon>
        <taxon>Amborellaceae</taxon>
        <taxon>Amborella</taxon>
    </lineage>
</organism>
<dbReference type="eggNOG" id="ENOG502S4ZC">
    <property type="taxonomic scope" value="Eukaryota"/>
</dbReference>
<dbReference type="Gramene" id="ERN13157">
    <property type="protein sequence ID" value="ERN13157"/>
    <property type="gene ID" value="AMTR_s00040p00198790"/>
</dbReference>
<name>W1PT31_AMBTC</name>
<dbReference type="OMA" id="ANEFKHL"/>
<dbReference type="SMART" id="SM00886">
    <property type="entry name" value="Dabb"/>
    <property type="match status" value="1"/>
</dbReference>
<protein>
    <recommendedName>
        <fullName evidence="2">Stress-response A/B barrel domain-containing protein</fullName>
    </recommendedName>
</protein>
<dbReference type="InterPro" id="IPR013097">
    <property type="entry name" value="Dabb"/>
</dbReference>
<evidence type="ECO:0000259" key="2">
    <source>
        <dbReference type="PROSITE" id="PS51502"/>
    </source>
</evidence>
<dbReference type="InterPro" id="IPR011008">
    <property type="entry name" value="Dimeric_a/b-barrel"/>
</dbReference>
<proteinExistence type="predicted"/>
<dbReference type="PROSITE" id="PS51502">
    <property type="entry name" value="S_R_A_B_BARREL"/>
    <property type="match status" value="1"/>
</dbReference>
<dbReference type="SUPFAM" id="SSF54909">
    <property type="entry name" value="Dimeric alpha+beta barrel"/>
    <property type="match status" value="1"/>
</dbReference>
<feature type="domain" description="Stress-response A/B barrel" evidence="2">
    <location>
        <begin position="6"/>
        <end position="98"/>
    </location>
</feature>
<gene>
    <name evidence="3" type="ORF">AMTR_s00040p00198790</name>
</gene>
<dbReference type="PANTHER" id="PTHR33178">
    <property type="match status" value="1"/>
</dbReference>
<dbReference type="AlphaFoldDB" id="W1PT31"/>
<dbReference type="EMBL" id="KI392591">
    <property type="protein sequence ID" value="ERN13157.1"/>
    <property type="molecule type" value="Genomic_DNA"/>
</dbReference>
<dbReference type="InterPro" id="IPR044662">
    <property type="entry name" value="HS1/DABB1-like"/>
</dbReference>